<comment type="caution">
    <text evidence="1">The sequence shown here is derived from an EMBL/GenBank/DDBJ whole genome shotgun (WGS) entry which is preliminary data.</text>
</comment>
<evidence type="ECO:0000313" key="2">
    <source>
        <dbReference type="Proteomes" id="UP001058074"/>
    </source>
</evidence>
<evidence type="ECO:0000313" key="1">
    <source>
        <dbReference type="EMBL" id="GKX66952.1"/>
    </source>
</evidence>
<reference evidence="1" key="1">
    <citation type="journal article" date="2025" name="Int. J. Syst. Evol. Microbiol.">
        <title>Inconstantimicrobium mannanitabidum sp. nov., a novel member of the family Clostridiaceae isolated from anoxic soil under the treatment of reductive soil disinfestation.</title>
        <authorList>
            <person name="Ueki A."/>
            <person name="Tonouchi A."/>
            <person name="Honma S."/>
            <person name="Kaku N."/>
            <person name="Ueki K."/>
        </authorList>
    </citation>
    <scope>NUCLEOTIDE SEQUENCE</scope>
    <source>
        <strain evidence="1">TW13</strain>
    </source>
</reference>
<name>A0ACB5RCF5_9CLOT</name>
<dbReference type="Proteomes" id="UP001058074">
    <property type="component" value="Unassembled WGS sequence"/>
</dbReference>
<gene>
    <name evidence="1" type="ORF">rsdtw13_22100</name>
</gene>
<accession>A0ACB5RCF5</accession>
<proteinExistence type="predicted"/>
<sequence length="341" mass="39103">MYYNLDLFSTYNKNFDVSNSNYISDCENYYNNFVKCNNKIDSCPHCNSTNIVKNGFLISGKNKHKRYKCKSCNRTFSEVTTSPLSYSKKDISLWIAYLGCLAKGMTLKSISMQLNINIKTAFAWRHKILSSIENKIMDKELCHHVQIAEIIMRKNFKGNKIKPFELKKSRIINSQFTIPYNERIKIMSCVDDSENIILRGMDVKELSYNEISSLLKPIVQPKSILCAAKNFAYAYFAKQNNLKIALGLSHKYKSKNGEFLNNKKASGNGLDFIKYIAKFMGIATKYVNYYLALYVWEIKNRSTQFDTAVKGLFINLLNSTKVLRTTDFKDVTIDGLIASAA</sequence>
<organism evidence="1 2">
    <name type="scientific">Inconstantimicrobium mannanitabidum</name>
    <dbReference type="NCBI Taxonomy" id="1604901"/>
    <lineage>
        <taxon>Bacteria</taxon>
        <taxon>Bacillati</taxon>
        <taxon>Bacillota</taxon>
        <taxon>Clostridia</taxon>
        <taxon>Eubacteriales</taxon>
        <taxon>Clostridiaceae</taxon>
        <taxon>Inconstantimicrobium</taxon>
    </lineage>
</organism>
<dbReference type="EMBL" id="BROD01000001">
    <property type="protein sequence ID" value="GKX66952.1"/>
    <property type="molecule type" value="Genomic_DNA"/>
</dbReference>
<protein>
    <submittedName>
        <fullName evidence="1">Uncharacterized protein</fullName>
    </submittedName>
</protein>
<keyword evidence="2" id="KW-1185">Reference proteome</keyword>